<evidence type="ECO:0000256" key="5">
    <source>
        <dbReference type="SAM" id="SignalP"/>
    </source>
</evidence>
<protein>
    <submittedName>
        <fullName evidence="6">Avirulence (Avh) protein</fullName>
    </submittedName>
</protein>
<evidence type="ECO:0000313" key="7">
    <source>
        <dbReference type="Proteomes" id="UP000198211"/>
    </source>
</evidence>
<evidence type="ECO:0000256" key="4">
    <source>
        <dbReference type="ARBA" id="ARBA00022729"/>
    </source>
</evidence>
<keyword evidence="7" id="KW-1185">Reference proteome</keyword>
<feature type="signal peptide" evidence="5">
    <location>
        <begin position="1"/>
        <end position="24"/>
    </location>
</feature>
<evidence type="ECO:0000256" key="1">
    <source>
        <dbReference type="ARBA" id="ARBA00004613"/>
    </source>
</evidence>
<keyword evidence="3" id="KW-0964">Secreted</keyword>
<dbReference type="InterPro" id="IPR031825">
    <property type="entry name" value="RXLR"/>
</dbReference>
<name>A0A225UZ86_9STRA</name>
<dbReference type="Proteomes" id="UP000198211">
    <property type="component" value="Unassembled WGS sequence"/>
</dbReference>
<comment type="similarity">
    <text evidence="2">Belongs to the RxLR effector family.</text>
</comment>
<dbReference type="AlphaFoldDB" id="A0A225UZ86"/>
<dbReference type="EMBL" id="NBNE01009583">
    <property type="protein sequence ID" value="OWY98253.1"/>
    <property type="molecule type" value="Genomic_DNA"/>
</dbReference>
<comment type="caution">
    <text evidence="6">The sequence shown here is derived from an EMBL/GenBank/DDBJ whole genome shotgun (WGS) entry which is preliminary data.</text>
</comment>
<feature type="chain" id="PRO_5013008236" evidence="5">
    <location>
        <begin position="25"/>
        <end position="469"/>
    </location>
</feature>
<dbReference type="PROSITE" id="PS51257">
    <property type="entry name" value="PROKAR_LIPOPROTEIN"/>
    <property type="match status" value="1"/>
</dbReference>
<gene>
    <name evidence="6" type="ORF">PHMEG_00031017</name>
</gene>
<evidence type="ECO:0000313" key="6">
    <source>
        <dbReference type="EMBL" id="OWY98253.1"/>
    </source>
</evidence>
<organism evidence="6 7">
    <name type="scientific">Phytophthora megakarya</name>
    <dbReference type="NCBI Taxonomy" id="4795"/>
    <lineage>
        <taxon>Eukaryota</taxon>
        <taxon>Sar</taxon>
        <taxon>Stramenopiles</taxon>
        <taxon>Oomycota</taxon>
        <taxon>Peronosporomycetes</taxon>
        <taxon>Peronosporales</taxon>
        <taxon>Peronosporaceae</taxon>
        <taxon>Phytophthora</taxon>
    </lineage>
</organism>
<sequence>MRLSAAVLLLIAAFISCCEVFATAKEFRQIQGDFAHRVHVKERRQLRTASESLDTEDRNFAVKVRRWANADEADDFVLKELSLAGKLGKQFQSKQFPNYKLFQDFLAQRKVARMEIRMERMIENGVSTDSVWRKYKLWELPEDQRMLSKKFQKYLLYATMYDNMLFTKKGEGLYRPVVYYHGTKEEIFVCFLTQTNRTNTVNYAPSFRVVSWFTRSTMRLNAVVLAMFATLFTCSEVFTVAKPTRQNNENLVPADMTLHDNRNEERLLRIVSDSNDPEERAPAAKLKEIGTKWQMESWVNNGATRRKVMKTLGLTGRKGKALTRHPNYKRLREFLSKSESTRIQRMLQNRVDTTFVWETYKLEQLSKLGRQESRRFQFYLRYAKAYDDMVFRKQNQYLLRMTYYGASKEEMLVKVGIWALAKRPNEYVKGILNLKKASQRELRENLYYQEFLSLQAKRLQQGIFTTSKP</sequence>
<dbReference type="OrthoDB" id="97973at2759"/>
<accession>A0A225UZ86</accession>
<keyword evidence="4 5" id="KW-0732">Signal</keyword>
<evidence type="ECO:0000256" key="3">
    <source>
        <dbReference type="ARBA" id="ARBA00022525"/>
    </source>
</evidence>
<dbReference type="Pfam" id="PF16810">
    <property type="entry name" value="RXLR"/>
    <property type="match status" value="1"/>
</dbReference>
<evidence type="ECO:0000256" key="2">
    <source>
        <dbReference type="ARBA" id="ARBA00010400"/>
    </source>
</evidence>
<proteinExistence type="inferred from homology"/>
<comment type="subcellular location">
    <subcellularLocation>
        <location evidence="1">Secreted</location>
    </subcellularLocation>
</comment>
<reference evidence="7" key="1">
    <citation type="submission" date="2017-03" db="EMBL/GenBank/DDBJ databases">
        <title>Phytopthora megakarya and P. palmivora, two closely related causual agents of cacao black pod achieved similar genome size and gene model numbers by different mechanisms.</title>
        <authorList>
            <person name="Ali S."/>
            <person name="Shao J."/>
            <person name="Larry D.J."/>
            <person name="Kronmiller B."/>
            <person name="Shen D."/>
            <person name="Strem M.D."/>
            <person name="Melnick R.L."/>
            <person name="Guiltinan M.J."/>
            <person name="Tyler B.M."/>
            <person name="Meinhardt L.W."/>
            <person name="Bailey B.A."/>
        </authorList>
    </citation>
    <scope>NUCLEOTIDE SEQUENCE [LARGE SCALE GENOMIC DNA]</scope>
    <source>
        <strain evidence="7">zdho120</strain>
    </source>
</reference>